<keyword evidence="2" id="KW-1185">Reference proteome</keyword>
<dbReference type="Proteomes" id="UP000265768">
    <property type="component" value="Unassembled WGS sequence"/>
</dbReference>
<accession>A0A3A4BBY1</accession>
<name>A0A3A4BBY1_9ACTN</name>
<organism evidence="1 2">
    <name type="scientific">Bailinhaonella thermotolerans</name>
    <dbReference type="NCBI Taxonomy" id="1070861"/>
    <lineage>
        <taxon>Bacteria</taxon>
        <taxon>Bacillati</taxon>
        <taxon>Actinomycetota</taxon>
        <taxon>Actinomycetes</taxon>
        <taxon>Streptosporangiales</taxon>
        <taxon>Streptosporangiaceae</taxon>
        <taxon>Bailinhaonella</taxon>
    </lineage>
</organism>
<reference evidence="1 2" key="1">
    <citation type="submission" date="2018-09" db="EMBL/GenBank/DDBJ databases">
        <title>YIM 75507 draft genome.</title>
        <authorList>
            <person name="Tang S."/>
            <person name="Feng Y."/>
        </authorList>
    </citation>
    <scope>NUCLEOTIDE SEQUENCE [LARGE SCALE GENOMIC DNA]</scope>
    <source>
        <strain evidence="1 2">YIM 75507</strain>
    </source>
</reference>
<comment type="caution">
    <text evidence="1">The sequence shown here is derived from an EMBL/GenBank/DDBJ whole genome shotgun (WGS) entry which is preliminary data.</text>
</comment>
<dbReference type="EMBL" id="QZEY01000001">
    <property type="protein sequence ID" value="RJL35606.1"/>
    <property type="molecule type" value="Genomic_DNA"/>
</dbReference>
<gene>
    <name evidence="1" type="ORF">D5H75_02110</name>
</gene>
<protein>
    <submittedName>
        <fullName evidence="1">Uncharacterized protein</fullName>
    </submittedName>
</protein>
<dbReference type="RefSeq" id="WP_119924580.1">
    <property type="nucleotide sequence ID" value="NZ_QZEY01000001.1"/>
</dbReference>
<sequence length="83" mass="8712">MEGVQGVQEQAVLRQERLAHGVRLRQRGADRLVRIRVERGGETCGGVVLEQQPSRLGLSAGGEGLAGLAGPSLGLLACPGRRT</sequence>
<evidence type="ECO:0000313" key="1">
    <source>
        <dbReference type="EMBL" id="RJL35606.1"/>
    </source>
</evidence>
<evidence type="ECO:0000313" key="2">
    <source>
        <dbReference type="Proteomes" id="UP000265768"/>
    </source>
</evidence>
<dbReference type="AlphaFoldDB" id="A0A3A4BBY1"/>
<proteinExistence type="predicted"/>